<dbReference type="InterPro" id="IPR036719">
    <property type="entry name" value="Neuro-gated_channel_TM_sf"/>
</dbReference>
<dbReference type="SUPFAM" id="SSF90112">
    <property type="entry name" value="Neurotransmitter-gated ion-channel transmembrane pore"/>
    <property type="match status" value="1"/>
</dbReference>
<reference evidence="2 3" key="1">
    <citation type="submission" date="2018-11" db="EMBL/GenBank/DDBJ databases">
        <authorList>
            <consortium name="Pathogen Informatics"/>
        </authorList>
    </citation>
    <scope>NUCLEOTIDE SEQUENCE [LARGE SCALE GENOMIC DNA]</scope>
</reference>
<evidence type="ECO:0000313" key="3">
    <source>
        <dbReference type="Proteomes" id="UP000271889"/>
    </source>
</evidence>
<keyword evidence="1" id="KW-0812">Transmembrane</keyword>
<dbReference type="Proteomes" id="UP000271889">
    <property type="component" value="Unassembled WGS sequence"/>
</dbReference>
<dbReference type="AlphaFoldDB" id="A0A3P6SN83"/>
<dbReference type="EMBL" id="UYRV01024838">
    <property type="protein sequence ID" value="VDK76386.1"/>
    <property type="molecule type" value="Genomic_DNA"/>
</dbReference>
<proteinExistence type="predicted"/>
<keyword evidence="3" id="KW-1185">Reference proteome</keyword>
<dbReference type="OrthoDB" id="5975154at2759"/>
<protein>
    <recommendedName>
        <fullName evidence="4">Neurotransmitter-gated ion-channel transmembrane domain-containing protein</fullName>
    </recommendedName>
</protein>
<sequence>MFRIPQWLEVLGFDILAPVFGSGSTKKRKQSSKKMNNGTVRLDLPTEDLISKEVVDHVGEEQELEELLARWSQLANIFDRLFFTMILFLNTITTILLLLLAPNMGVPNMYERQWEL</sequence>
<name>A0A3P6SN83_CYLGO</name>
<accession>A0A3P6SN83</accession>
<keyword evidence="1" id="KW-0472">Membrane</keyword>
<evidence type="ECO:0000313" key="2">
    <source>
        <dbReference type="EMBL" id="VDK76386.1"/>
    </source>
</evidence>
<evidence type="ECO:0008006" key="4">
    <source>
        <dbReference type="Google" id="ProtNLM"/>
    </source>
</evidence>
<organism evidence="2 3">
    <name type="scientific">Cylicostephanus goldi</name>
    <name type="common">Nematode worm</name>
    <dbReference type="NCBI Taxonomy" id="71465"/>
    <lineage>
        <taxon>Eukaryota</taxon>
        <taxon>Metazoa</taxon>
        <taxon>Ecdysozoa</taxon>
        <taxon>Nematoda</taxon>
        <taxon>Chromadorea</taxon>
        <taxon>Rhabditida</taxon>
        <taxon>Rhabditina</taxon>
        <taxon>Rhabditomorpha</taxon>
        <taxon>Strongyloidea</taxon>
        <taxon>Strongylidae</taxon>
        <taxon>Cylicostephanus</taxon>
    </lineage>
</organism>
<gene>
    <name evidence="2" type="ORF">CGOC_LOCUS7226</name>
</gene>
<evidence type="ECO:0000256" key="1">
    <source>
        <dbReference type="SAM" id="Phobius"/>
    </source>
</evidence>
<dbReference type="GO" id="GO:0016020">
    <property type="term" value="C:membrane"/>
    <property type="evidence" value="ECO:0007669"/>
    <property type="project" value="InterPro"/>
</dbReference>
<keyword evidence="1" id="KW-1133">Transmembrane helix</keyword>
<dbReference type="GO" id="GO:0006811">
    <property type="term" value="P:monoatomic ion transport"/>
    <property type="evidence" value="ECO:0007669"/>
    <property type="project" value="InterPro"/>
</dbReference>
<feature type="transmembrane region" description="Helical" evidence="1">
    <location>
        <begin position="81"/>
        <end position="101"/>
    </location>
</feature>